<dbReference type="Pfam" id="PF13424">
    <property type="entry name" value="TPR_12"/>
    <property type="match status" value="1"/>
</dbReference>
<dbReference type="Proteomes" id="UP000631114">
    <property type="component" value="Unassembled WGS sequence"/>
</dbReference>
<evidence type="ECO:0000313" key="1">
    <source>
        <dbReference type="EMBL" id="KAF9614761.1"/>
    </source>
</evidence>
<accession>A0A835IBG7</accession>
<sequence>MDIGKMNTALHYLQEALKKNERLLGEEHIQTATCYPALAIAFSCMGAFKLSLYHEKKPYDILVKQLGEEVQGQSRAPELIQAFQAIASGGSENTGLTANKPFGTSIMGENLNRGRGVDEQAARATTEVRKKAAAKGLPVRPHGVPVQIVPPLTNS</sequence>
<name>A0A835IBG7_9MAGN</name>
<gene>
    <name evidence="1" type="ORF">IFM89_020615</name>
</gene>
<dbReference type="GO" id="GO:0005737">
    <property type="term" value="C:cytoplasm"/>
    <property type="evidence" value="ECO:0007669"/>
    <property type="project" value="TreeGrafter"/>
</dbReference>
<evidence type="ECO:0000313" key="2">
    <source>
        <dbReference type="Proteomes" id="UP000631114"/>
    </source>
</evidence>
<comment type="caution">
    <text evidence="1">The sequence shown here is derived from an EMBL/GenBank/DDBJ whole genome shotgun (WGS) entry which is preliminary data.</text>
</comment>
<protein>
    <submittedName>
        <fullName evidence="1">Uncharacterized protein</fullName>
    </submittedName>
</protein>
<dbReference type="AlphaFoldDB" id="A0A835IBG7"/>
<dbReference type="OrthoDB" id="1740308at2759"/>
<dbReference type="EMBL" id="JADFTS010000003">
    <property type="protein sequence ID" value="KAF9614761.1"/>
    <property type="molecule type" value="Genomic_DNA"/>
</dbReference>
<dbReference type="InterPro" id="IPR027523">
    <property type="entry name" value="CLU_prot"/>
</dbReference>
<keyword evidence="2" id="KW-1185">Reference proteome</keyword>
<dbReference type="PANTHER" id="PTHR12601:SF6">
    <property type="entry name" value="CLUSTERED MITOCHONDRIA PROTEIN HOMOLOG"/>
    <property type="match status" value="1"/>
</dbReference>
<dbReference type="PANTHER" id="PTHR12601">
    <property type="entry name" value="EUKARYOTIC TRANSLATION INITIATION FACTOR 3 SUBUNIT EIF-3"/>
    <property type="match status" value="1"/>
</dbReference>
<organism evidence="1 2">
    <name type="scientific">Coptis chinensis</name>
    <dbReference type="NCBI Taxonomy" id="261450"/>
    <lineage>
        <taxon>Eukaryota</taxon>
        <taxon>Viridiplantae</taxon>
        <taxon>Streptophyta</taxon>
        <taxon>Embryophyta</taxon>
        <taxon>Tracheophyta</taxon>
        <taxon>Spermatophyta</taxon>
        <taxon>Magnoliopsida</taxon>
        <taxon>Ranunculales</taxon>
        <taxon>Ranunculaceae</taxon>
        <taxon>Coptidoideae</taxon>
        <taxon>Coptis</taxon>
    </lineage>
</organism>
<reference evidence="1 2" key="1">
    <citation type="submission" date="2020-10" db="EMBL/GenBank/DDBJ databases">
        <title>The Coptis chinensis genome and diversification of protoberbering-type alkaloids.</title>
        <authorList>
            <person name="Wang B."/>
            <person name="Shu S."/>
            <person name="Song C."/>
            <person name="Liu Y."/>
        </authorList>
    </citation>
    <scope>NUCLEOTIDE SEQUENCE [LARGE SCALE GENOMIC DNA]</scope>
    <source>
        <strain evidence="1">HL-2020</strain>
        <tissue evidence="1">Leaf</tissue>
    </source>
</reference>
<proteinExistence type="predicted"/>
<dbReference type="InterPro" id="IPR011990">
    <property type="entry name" value="TPR-like_helical_dom_sf"/>
</dbReference>
<dbReference type="Gene3D" id="1.25.40.10">
    <property type="entry name" value="Tetratricopeptide repeat domain"/>
    <property type="match status" value="1"/>
</dbReference>